<feature type="transmembrane region" description="Helical" evidence="2">
    <location>
        <begin position="482"/>
        <end position="502"/>
    </location>
</feature>
<name>A0ABP6ZGR0_9ACTN</name>
<keyword evidence="2" id="KW-0812">Transmembrane</keyword>
<gene>
    <name evidence="4" type="ORF">GCM10022236_07350</name>
</gene>
<keyword evidence="5" id="KW-1185">Reference proteome</keyword>
<evidence type="ECO:0000313" key="5">
    <source>
        <dbReference type="Proteomes" id="UP001501490"/>
    </source>
</evidence>
<dbReference type="Pfam" id="PF01926">
    <property type="entry name" value="MMR_HSR1"/>
    <property type="match status" value="1"/>
</dbReference>
<feature type="transmembrane region" description="Helical" evidence="2">
    <location>
        <begin position="439"/>
        <end position="462"/>
    </location>
</feature>
<proteinExistence type="predicted"/>
<protein>
    <submittedName>
        <fullName evidence="4">50S ribosome-binding GTPase</fullName>
    </submittedName>
</protein>
<evidence type="ECO:0000256" key="2">
    <source>
        <dbReference type="SAM" id="Phobius"/>
    </source>
</evidence>
<feature type="region of interest" description="Disordered" evidence="1">
    <location>
        <begin position="351"/>
        <end position="370"/>
    </location>
</feature>
<reference evidence="5" key="1">
    <citation type="journal article" date="2019" name="Int. J. Syst. Evol. Microbiol.">
        <title>The Global Catalogue of Microorganisms (GCM) 10K type strain sequencing project: providing services to taxonomists for standard genome sequencing and annotation.</title>
        <authorList>
            <consortium name="The Broad Institute Genomics Platform"/>
            <consortium name="The Broad Institute Genome Sequencing Center for Infectious Disease"/>
            <person name="Wu L."/>
            <person name="Ma J."/>
        </authorList>
    </citation>
    <scope>NUCLEOTIDE SEQUENCE [LARGE SCALE GENOMIC DNA]</scope>
    <source>
        <strain evidence="5">JCM 16929</strain>
    </source>
</reference>
<evidence type="ECO:0000259" key="3">
    <source>
        <dbReference type="Pfam" id="PF01926"/>
    </source>
</evidence>
<dbReference type="Gene3D" id="3.40.50.300">
    <property type="entry name" value="P-loop containing nucleotide triphosphate hydrolases"/>
    <property type="match status" value="1"/>
</dbReference>
<dbReference type="SUPFAM" id="SSF52540">
    <property type="entry name" value="P-loop containing nucleoside triphosphate hydrolases"/>
    <property type="match status" value="1"/>
</dbReference>
<dbReference type="PANTHER" id="PTHR42698">
    <property type="entry name" value="GTPASE ERA"/>
    <property type="match status" value="1"/>
</dbReference>
<dbReference type="PANTHER" id="PTHR42698:SF1">
    <property type="entry name" value="GTPASE ERA, MITOCHONDRIAL"/>
    <property type="match status" value="1"/>
</dbReference>
<organism evidence="4 5">
    <name type="scientific">Microlunatus ginsengisoli</name>
    <dbReference type="NCBI Taxonomy" id="363863"/>
    <lineage>
        <taxon>Bacteria</taxon>
        <taxon>Bacillati</taxon>
        <taxon>Actinomycetota</taxon>
        <taxon>Actinomycetes</taxon>
        <taxon>Propionibacteriales</taxon>
        <taxon>Propionibacteriaceae</taxon>
        <taxon>Microlunatus</taxon>
    </lineage>
</organism>
<dbReference type="InterPro" id="IPR027417">
    <property type="entry name" value="P-loop_NTPase"/>
</dbReference>
<dbReference type="RefSeq" id="WP_344801727.1">
    <property type="nucleotide sequence ID" value="NZ_BAABAB010000005.1"/>
</dbReference>
<comment type="caution">
    <text evidence="4">The sequence shown here is derived from an EMBL/GenBank/DDBJ whole genome shotgun (WGS) entry which is preliminary data.</text>
</comment>
<accession>A0ABP6ZGR0</accession>
<evidence type="ECO:0000256" key="1">
    <source>
        <dbReference type="SAM" id="MobiDB-lite"/>
    </source>
</evidence>
<dbReference type="Proteomes" id="UP001501490">
    <property type="component" value="Unassembled WGS sequence"/>
</dbReference>
<dbReference type="EMBL" id="BAABAB010000005">
    <property type="protein sequence ID" value="GAA3608101.1"/>
    <property type="molecule type" value="Genomic_DNA"/>
</dbReference>
<dbReference type="CDD" id="cd11383">
    <property type="entry name" value="YfjP"/>
    <property type="match status" value="1"/>
</dbReference>
<keyword evidence="2" id="KW-1133">Transmembrane helix</keyword>
<feature type="domain" description="G" evidence="3">
    <location>
        <begin position="64"/>
        <end position="179"/>
    </location>
</feature>
<dbReference type="InterPro" id="IPR006073">
    <property type="entry name" value="GTP-bd"/>
</dbReference>
<sequence length="552" mass="58478">MASPLGRLMTRSDPADRLAVRIRALDEAAHECAGRVDEEAVAAARRLVRQADRRLAFSGGATVVALAGATGSGKSSLFNALTGTDVALAGIRRPTTSTALAGVWGGEVDEQLLEWLDIPRRHALGGGSASALDGLVLLDLPDHDSTEVEHRLEVDRLVELVDAMIWVVDPQKYADAALHERYLVPLAQHAEVMTVVLNQIDRLAAEDRAACARDLGRLLDSEGLGRVDVLAVSAETGEGVDRLRTRLAGLVSEKKAAARRLAADVVVAADRLSAASGTAATPELGRAGTERMNAALGKAAGVPVVTEAVGKAWRHRGALATGWPVLAWLGRFRPDPLRRLHLDRITGGRGAKKQAAIDAGPPGRTSLPATTGVQQAGVDSAVRAFADEASRGTSRGWADAIKAAARAEAGVLPDSLDRAIAQTDLDLDRHRGWWQAVRVLQWLFVLVVLAGLGWLASAFVLAFLQLPPLPKVSWWGLPAPTVLLVGGVLAGLITAGLARIGVEVGARRRERAAARRLRRSIGAVTAELVVAPVQAELDRYERARSALDRARA</sequence>
<keyword evidence="2" id="KW-0472">Membrane</keyword>
<evidence type="ECO:0000313" key="4">
    <source>
        <dbReference type="EMBL" id="GAA3608101.1"/>
    </source>
</evidence>
<dbReference type="InterPro" id="IPR005662">
    <property type="entry name" value="GTPase_Era-like"/>
</dbReference>